<feature type="active site" description="Proton acceptor" evidence="12">
    <location>
        <position position="308"/>
    </location>
</feature>
<evidence type="ECO:0000256" key="4">
    <source>
        <dbReference type="ARBA" id="ARBA00022619"/>
    </source>
</evidence>
<evidence type="ECO:0000256" key="5">
    <source>
        <dbReference type="ARBA" id="ARBA00022723"/>
    </source>
</evidence>
<comment type="pathway">
    <text evidence="1 12">Cofactor biosynthesis; riboflavin biosynthesis; 5-amino-6-(D-ribitylamino)uracil from GTP: step 1/4.</text>
</comment>
<evidence type="ECO:0000256" key="2">
    <source>
        <dbReference type="ARBA" id="ARBA00005520"/>
    </source>
</evidence>
<keyword evidence="9 12" id="KW-0342">GTP-binding</keyword>
<sequence>MATSPAYLQTHLRDDIVIIRAADDLRRGLPVVIATHDGPGGHSLMVLPAELADAWRLERLSMLGKPQVLISRERAAVLKIHHKGRDAVRLSCPKDSFGIRALADPTADLSAPMKGPFQVQEATTEQAALDEAALALLKIAHLLPAAVSVDLCADVPQDMARHHGLLLVSVPQIKAHIQAQTGGLMVVADAKLPMKGAPNSRIVAFRPESGGTEHFAILVGSPAPSDAVLVRLHSECFTGDALGSLKCDCGNQFTGALETIEQAGGGIVLYLAQEGRGIGLVAKLKAYALQDQGHDTVDANLRLGFAIDEREFGPAAAMLKALGFLRIRLLTNNPEKVAGLEREGIKVVERVEHRFPSNEHNAHYLATKRDKTGHFL</sequence>
<comment type="cofactor">
    <cofactor evidence="12">
        <name>Zn(2+)</name>
        <dbReference type="ChEBI" id="CHEBI:29105"/>
    </cofactor>
    <text evidence="12">Binds 1 zinc ion per subunit.</text>
</comment>
<dbReference type="Proteomes" id="UP000322084">
    <property type="component" value="Unassembled WGS sequence"/>
</dbReference>
<evidence type="ECO:0000256" key="8">
    <source>
        <dbReference type="ARBA" id="ARBA00022833"/>
    </source>
</evidence>
<comment type="caution">
    <text evidence="14">The sequence shown here is derived from an EMBL/GenBank/DDBJ whole genome shotgun (WGS) entry which is preliminary data.</text>
</comment>
<keyword evidence="6 12" id="KW-0547">Nucleotide-binding</keyword>
<accession>A0A5A7MRK6</accession>
<dbReference type="PANTHER" id="PTHR21327:SF18">
    <property type="entry name" value="3,4-DIHYDROXY-2-BUTANONE 4-PHOSPHATE SYNTHASE"/>
    <property type="match status" value="1"/>
</dbReference>
<dbReference type="UniPathway" id="UPA00275">
    <property type="reaction ID" value="UER00400"/>
</dbReference>
<evidence type="ECO:0000256" key="3">
    <source>
        <dbReference type="ARBA" id="ARBA00008976"/>
    </source>
</evidence>
<dbReference type="PANTHER" id="PTHR21327">
    <property type="entry name" value="GTP CYCLOHYDROLASE II-RELATED"/>
    <property type="match status" value="1"/>
</dbReference>
<feature type="binding site" evidence="12">
    <location>
        <position position="296"/>
    </location>
    <ligand>
        <name>GTP</name>
        <dbReference type="ChEBI" id="CHEBI:37565"/>
    </ligand>
</feature>
<dbReference type="InterPro" id="IPR036144">
    <property type="entry name" value="RibA-like_sf"/>
</dbReference>
<evidence type="ECO:0000256" key="7">
    <source>
        <dbReference type="ARBA" id="ARBA00022801"/>
    </source>
</evidence>
<evidence type="ECO:0000256" key="9">
    <source>
        <dbReference type="ARBA" id="ARBA00023134"/>
    </source>
</evidence>
<evidence type="ECO:0000313" key="14">
    <source>
        <dbReference type="EMBL" id="GEQ97529.1"/>
    </source>
</evidence>
<comment type="similarity">
    <text evidence="2">In the N-terminal section; belongs to the DHBP synthase family.</text>
</comment>
<dbReference type="EC" id="3.5.4.25" evidence="12"/>
<evidence type="ECO:0000256" key="12">
    <source>
        <dbReference type="HAMAP-Rule" id="MF_00179"/>
    </source>
</evidence>
<dbReference type="CDD" id="cd00641">
    <property type="entry name" value="GTP_cyclohydro2"/>
    <property type="match status" value="1"/>
</dbReference>
<dbReference type="NCBIfam" id="TIGR00505">
    <property type="entry name" value="ribA"/>
    <property type="match status" value="1"/>
</dbReference>
<feature type="domain" description="GTP cyclohydrolase II" evidence="13">
    <location>
        <begin position="188"/>
        <end position="351"/>
    </location>
</feature>
<feature type="binding site" evidence="12">
    <location>
        <position position="252"/>
    </location>
    <ligand>
        <name>GTP</name>
        <dbReference type="ChEBI" id="CHEBI:37565"/>
    </ligand>
</feature>
<dbReference type="InterPro" id="IPR032677">
    <property type="entry name" value="GTP_cyclohydro_II"/>
</dbReference>
<dbReference type="HAMAP" id="MF_00179">
    <property type="entry name" value="RibA"/>
    <property type="match status" value="1"/>
</dbReference>
<comment type="catalytic activity">
    <reaction evidence="11 12">
        <text>GTP + 4 H2O = 2,5-diamino-6-hydroxy-4-(5-phosphoribosylamino)-pyrimidine + formate + 2 phosphate + 3 H(+)</text>
        <dbReference type="Rhea" id="RHEA:23704"/>
        <dbReference type="ChEBI" id="CHEBI:15377"/>
        <dbReference type="ChEBI" id="CHEBI:15378"/>
        <dbReference type="ChEBI" id="CHEBI:15740"/>
        <dbReference type="ChEBI" id="CHEBI:37565"/>
        <dbReference type="ChEBI" id="CHEBI:43474"/>
        <dbReference type="ChEBI" id="CHEBI:58614"/>
        <dbReference type="EC" id="3.5.4.25"/>
    </reaction>
</comment>
<organism evidence="14 15">
    <name type="scientific">Iodidimonas gelatinilytica</name>
    <dbReference type="NCBI Taxonomy" id="1236966"/>
    <lineage>
        <taxon>Bacteria</taxon>
        <taxon>Pseudomonadati</taxon>
        <taxon>Pseudomonadota</taxon>
        <taxon>Alphaproteobacteria</taxon>
        <taxon>Iodidimonadales</taxon>
        <taxon>Iodidimonadaceae</taxon>
        <taxon>Iodidimonas</taxon>
    </lineage>
</organism>
<keyword evidence="8 12" id="KW-0862">Zinc</keyword>
<dbReference type="FunFam" id="3.40.50.10990:FF:000001">
    <property type="entry name" value="Riboflavin biosynthesis protein RibBA"/>
    <property type="match status" value="1"/>
</dbReference>
<dbReference type="Gene3D" id="3.40.50.10990">
    <property type="entry name" value="GTP cyclohydrolase II"/>
    <property type="match status" value="1"/>
</dbReference>
<comment type="similarity">
    <text evidence="12">Belongs to the GTP cyclohydrolase II family.</text>
</comment>
<protein>
    <recommendedName>
        <fullName evidence="12">GTP cyclohydrolase-2</fullName>
        <ecNumber evidence="12">3.5.4.25</ecNumber>
    </recommendedName>
    <alternativeName>
        <fullName evidence="12">GTP cyclohydrolase II</fullName>
    </alternativeName>
</protein>
<feature type="binding site" evidence="12">
    <location>
        <position position="249"/>
    </location>
    <ligand>
        <name>Zn(2+)</name>
        <dbReference type="ChEBI" id="CHEBI:29105"/>
        <note>catalytic</note>
    </ligand>
</feature>
<comment type="similarity">
    <text evidence="3">In the C-terminal section; belongs to the GTP cyclohydrolase II family.</text>
</comment>
<name>A0A5A7MRK6_9PROT</name>
<feature type="binding site" evidence="12">
    <location>
        <position position="247"/>
    </location>
    <ligand>
        <name>Zn(2+)</name>
        <dbReference type="ChEBI" id="CHEBI:29105"/>
        <note>catalytic</note>
    </ligand>
</feature>
<dbReference type="GO" id="GO:0005829">
    <property type="term" value="C:cytosol"/>
    <property type="evidence" value="ECO:0007669"/>
    <property type="project" value="TreeGrafter"/>
</dbReference>
<dbReference type="GO" id="GO:0009231">
    <property type="term" value="P:riboflavin biosynthetic process"/>
    <property type="evidence" value="ECO:0007669"/>
    <property type="project" value="UniProtKB-UniRule"/>
</dbReference>
<keyword evidence="7 12" id="KW-0378">Hydrolase</keyword>
<dbReference type="GO" id="GO:0008686">
    <property type="term" value="F:3,4-dihydroxy-2-butanone-4-phosphate synthase activity"/>
    <property type="evidence" value="ECO:0007669"/>
    <property type="project" value="TreeGrafter"/>
</dbReference>
<feature type="binding site" evidence="12">
    <location>
        <begin position="231"/>
        <end position="235"/>
    </location>
    <ligand>
        <name>GTP</name>
        <dbReference type="ChEBI" id="CHEBI:37565"/>
    </ligand>
</feature>
<feature type="active site" description="Nucleophile" evidence="12">
    <location>
        <position position="310"/>
    </location>
</feature>
<evidence type="ECO:0000256" key="11">
    <source>
        <dbReference type="ARBA" id="ARBA00049295"/>
    </source>
</evidence>
<feature type="binding site" evidence="12">
    <location>
        <position position="331"/>
    </location>
    <ligand>
        <name>GTP</name>
        <dbReference type="ChEBI" id="CHEBI:37565"/>
    </ligand>
</feature>
<evidence type="ECO:0000256" key="10">
    <source>
        <dbReference type="ARBA" id="ARBA00043932"/>
    </source>
</evidence>
<evidence type="ECO:0000259" key="13">
    <source>
        <dbReference type="Pfam" id="PF00925"/>
    </source>
</evidence>
<comment type="function">
    <text evidence="10 12">Catalyzes the conversion of GTP to 2,5-diamino-6-ribosylamino-4(3H)-pyrimidinone 5'-phosphate (DARP), formate and pyrophosphate.</text>
</comment>
<gene>
    <name evidence="12 14" type="primary">ribA</name>
    <name evidence="14" type="ORF">JCM17844_11660</name>
</gene>
<evidence type="ECO:0000313" key="15">
    <source>
        <dbReference type="Proteomes" id="UP000322084"/>
    </source>
</evidence>
<dbReference type="SUPFAM" id="SSF55821">
    <property type="entry name" value="YrdC/RibB"/>
    <property type="match status" value="1"/>
</dbReference>
<dbReference type="GO" id="GO:0003935">
    <property type="term" value="F:GTP cyclohydrolase II activity"/>
    <property type="evidence" value="ECO:0007669"/>
    <property type="project" value="UniProtKB-UniRule"/>
</dbReference>
<feature type="binding site" evidence="12">
    <location>
        <position position="336"/>
    </location>
    <ligand>
        <name>GTP</name>
        <dbReference type="ChEBI" id="CHEBI:37565"/>
    </ligand>
</feature>
<proteinExistence type="inferred from homology"/>
<dbReference type="NCBIfam" id="NF001591">
    <property type="entry name" value="PRK00393.1"/>
    <property type="match status" value="1"/>
</dbReference>
<feature type="binding site" evidence="12">
    <location>
        <begin position="274"/>
        <end position="276"/>
    </location>
    <ligand>
        <name>GTP</name>
        <dbReference type="ChEBI" id="CHEBI:37565"/>
    </ligand>
</feature>
<evidence type="ECO:0000256" key="6">
    <source>
        <dbReference type="ARBA" id="ARBA00022741"/>
    </source>
</evidence>
<feature type="binding site" evidence="12">
    <location>
        <position position="236"/>
    </location>
    <ligand>
        <name>Zn(2+)</name>
        <dbReference type="ChEBI" id="CHEBI:29105"/>
        <note>catalytic</note>
    </ligand>
</feature>
<dbReference type="GO" id="GO:0005525">
    <property type="term" value="F:GTP binding"/>
    <property type="evidence" value="ECO:0007669"/>
    <property type="project" value="UniProtKB-KW"/>
</dbReference>
<dbReference type="GO" id="GO:0008270">
    <property type="term" value="F:zinc ion binding"/>
    <property type="evidence" value="ECO:0007669"/>
    <property type="project" value="UniProtKB-UniRule"/>
</dbReference>
<keyword evidence="4 12" id="KW-0686">Riboflavin biosynthesis</keyword>
<reference evidence="14 15" key="1">
    <citation type="submission" date="2019-09" db="EMBL/GenBank/DDBJ databases">
        <title>NBRP : Genome information of microbial organism related human and environment.</title>
        <authorList>
            <person name="Hattori M."/>
            <person name="Oshima K."/>
            <person name="Inaba H."/>
            <person name="Suda W."/>
            <person name="Sakamoto M."/>
            <person name="Iino T."/>
            <person name="Kitahara M."/>
            <person name="Oshida Y."/>
            <person name="Iida T."/>
            <person name="Kudo T."/>
            <person name="Itoh T."/>
            <person name="Ohkuma M."/>
        </authorList>
    </citation>
    <scope>NUCLEOTIDE SEQUENCE [LARGE SCALE GENOMIC DNA]</scope>
    <source>
        <strain evidence="14 15">Hi-2</strain>
    </source>
</reference>
<dbReference type="InterPro" id="IPR000926">
    <property type="entry name" value="RibA"/>
</dbReference>
<dbReference type="AlphaFoldDB" id="A0A5A7MRK6"/>
<dbReference type="EMBL" id="BKCL01000003">
    <property type="protein sequence ID" value="GEQ97529.1"/>
    <property type="molecule type" value="Genomic_DNA"/>
</dbReference>
<keyword evidence="5 12" id="KW-0479">Metal-binding</keyword>
<dbReference type="Pfam" id="PF00925">
    <property type="entry name" value="GTP_cyclohydro2"/>
    <property type="match status" value="1"/>
</dbReference>
<dbReference type="InterPro" id="IPR017945">
    <property type="entry name" value="DHBP_synth_RibB-like_a/b_dom"/>
</dbReference>
<dbReference type="RefSeq" id="WP_149999996.1">
    <property type="nucleotide sequence ID" value="NZ_BKCL01000003.1"/>
</dbReference>
<dbReference type="SUPFAM" id="SSF142695">
    <property type="entry name" value="RibA-like"/>
    <property type="match status" value="1"/>
</dbReference>
<evidence type="ECO:0000256" key="1">
    <source>
        <dbReference type="ARBA" id="ARBA00004853"/>
    </source>
</evidence>